<dbReference type="InterPro" id="IPR020846">
    <property type="entry name" value="MFS_dom"/>
</dbReference>
<dbReference type="InterPro" id="IPR005829">
    <property type="entry name" value="Sugar_transporter_CS"/>
</dbReference>
<feature type="transmembrane region" description="Helical" evidence="5">
    <location>
        <begin position="356"/>
        <end position="382"/>
    </location>
</feature>
<sequence length="502" mass="50973">MHTPGTAHPRRWWILAALCLSLLVLVIDNTILNLAIPSLMSELGASPQDIQWIISSYTLAFAGLLLTAGALADRYGRKRMLIIGLSVFAVASLLASMTTAPGVLVAARALMGVGGSLVMPTTMSILVTVFDAEERRKAIAAWSTVSLTGILIGPSLGGFLLDHFWWGSVFLVNVPVAAVAIAAAAWLMPESTGAAGRTDVVGAVLCTVGMVAVVYAITAASEHGWGGLVPTGVLVSGLVVMAAFVVWELRTPAPMLPLRIFRDRNFTGGTFSVMLLAFAAAGMMLALTQYVQLVVGYGVLRAGLALLPFAAASAAFNMAGATLGRRFSNRAMVTTGMLITAAGFALLWSLTPGSGYPLLGAALVVMGMGAGLATPAAVTALMGAIPPEEAGAGSAMNSTISQAGSALGVAVLGSALTAGYLSRLPAQAPAAVRESLAGAVAVGDPQLLAAARAAFTGSMSVGMAIGAALSTAAAVLAFSLLRAKPAAVQVAEPASVRTRETI</sequence>
<dbReference type="InterPro" id="IPR036259">
    <property type="entry name" value="MFS_trans_sf"/>
</dbReference>
<dbReference type="PROSITE" id="PS00216">
    <property type="entry name" value="SUGAR_TRANSPORT_1"/>
    <property type="match status" value="1"/>
</dbReference>
<keyword evidence="2 5" id="KW-0812">Transmembrane</keyword>
<comment type="caution">
    <text evidence="7">The sequence shown here is derived from an EMBL/GenBank/DDBJ whole genome shotgun (WGS) entry which is preliminary data.</text>
</comment>
<feature type="transmembrane region" description="Helical" evidence="5">
    <location>
        <begin position="79"/>
        <end position="99"/>
    </location>
</feature>
<name>A0ABV5IZH9_9ACTN</name>
<dbReference type="Gene3D" id="1.20.1720.10">
    <property type="entry name" value="Multidrug resistance protein D"/>
    <property type="match status" value="1"/>
</dbReference>
<feature type="transmembrane region" description="Helical" evidence="5">
    <location>
        <begin position="139"/>
        <end position="159"/>
    </location>
</feature>
<evidence type="ECO:0000256" key="1">
    <source>
        <dbReference type="ARBA" id="ARBA00004651"/>
    </source>
</evidence>
<feature type="transmembrane region" description="Helical" evidence="5">
    <location>
        <begin position="165"/>
        <end position="188"/>
    </location>
</feature>
<reference evidence="7 8" key="1">
    <citation type="submission" date="2024-09" db="EMBL/GenBank/DDBJ databases">
        <authorList>
            <person name="Sun Q."/>
            <person name="Mori K."/>
        </authorList>
    </citation>
    <scope>NUCLEOTIDE SEQUENCE [LARGE SCALE GENOMIC DNA]</scope>
    <source>
        <strain evidence="7 8">CCM 3426</strain>
    </source>
</reference>
<feature type="transmembrane region" description="Helical" evidence="5">
    <location>
        <begin position="52"/>
        <end position="72"/>
    </location>
</feature>
<dbReference type="CDD" id="cd17321">
    <property type="entry name" value="MFS_MMR_MDR_like"/>
    <property type="match status" value="1"/>
</dbReference>
<dbReference type="Pfam" id="PF07690">
    <property type="entry name" value="MFS_1"/>
    <property type="match status" value="1"/>
</dbReference>
<evidence type="ECO:0000313" key="7">
    <source>
        <dbReference type="EMBL" id="MFB9209144.1"/>
    </source>
</evidence>
<feature type="transmembrane region" description="Helical" evidence="5">
    <location>
        <begin position="105"/>
        <end position="127"/>
    </location>
</feature>
<feature type="transmembrane region" description="Helical" evidence="5">
    <location>
        <begin position="268"/>
        <end position="287"/>
    </location>
</feature>
<keyword evidence="8" id="KW-1185">Reference proteome</keyword>
<dbReference type="RefSeq" id="WP_189651859.1">
    <property type="nucleotide sequence ID" value="NZ_BMRC01000022.1"/>
</dbReference>
<dbReference type="PROSITE" id="PS50850">
    <property type="entry name" value="MFS"/>
    <property type="match status" value="1"/>
</dbReference>
<dbReference type="EMBL" id="JBHMEI010000095">
    <property type="protein sequence ID" value="MFB9209144.1"/>
    <property type="molecule type" value="Genomic_DNA"/>
</dbReference>
<feature type="transmembrane region" description="Helical" evidence="5">
    <location>
        <begin position="403"/>
        <end position="421"/>
    </location>
</feature>
<evidence type="ECO:0000313" key="8">
    <source>
        <dbReference type="Proteomes" id="UP001589647"/>
    </source>
</evidence>
<proteinExistence type="predicted"/>
<evidence type="ECO:0000256" key="3">
    <source>
        <dbReference type="ARBA" id="ARBA00022989"/>
    </source>
</evidence>
<comment type="subcellular location">
    <subcellularLocation>
        <location evidence="1">Cell membrane</location>
        <topology evidence="1">Multi-pass membrane protein</topology>
    </subcellularLocation>
</comment>
<feature type="transmembrane region" description="Helical" evidence="5">
    <location>
        <begin position="461"/>
        <end position="481"/>
    </location>
</feature>
<evidence type="ECO:0000256" key="5">
    <source>
        <dbReference type="SAM" id="Phobius"/>
    </source>
</evidence>
<keyword evidence="4 5" id="KW-0472">Membrane</keyword>
<feature type="transmembrane region" description="Helical" evidence="5">
    <location>
        <begin position="12"/>
        <end position="32"/>
    </location>
</feature>
<evidence type="ECO:0000259" key="6">
    <source>
        <dbReference type="PROSITE" id="PS50850"/>
    </source>
</evidence>
<dbReference type="Gene3D" id="1.20.1250.20">
    <property type="entry name" value="MFS general substrate transporter like domains"/>
    <property type="match status" value="1"/>
</dbReference>
<dbReference type="PRINTS" id="PR01036">
    <property type="entry name" value="TCRTETB"/>
</dbReference>
<dbReference type="PANTHER" id="PTHR42718">
    <property type="entry name" value="MAJOR FACILITATOR SUPERFAMILY MULTIDRUG TRANSPORTER MFSC"/>
    <property type="match status" value="1"/>
</dbReference>
<dbReference type="SUPFAM" id="SSF103473">
    <property type="entry name" value="MFS general substrate transporter"/>
    <property type="match status" value="1"/>
</dbReference>
<gene>
    <name evidence="7" type="ORF">ACFFV7_48730</name>
</gene>
<feature type="transmembrane region" description="Helical" evidence="5">
    <location>
        <begin position="331"/>
        <end position="350"/>
    </location>
</feature>
<feature type="transmembrane region" description="Helical" evidence="5">
    <location>
        <begin position="200"/>
        <end position="218"/>
    </location>
</feature>
<dbReference type="InterPro" id="IPR011701">
    <property type="entry name" value="MFS"/>
</dbReference>
<dbReference type="Proteomes" id="UP001589647">
    <property type="component" value="Unassembled WGS sequence"/>
</dbReference>
<feature type="domain" description="Major facilitator superfamily (MFS) profile" evidence="6">
    <location>
        <begin position="14"/>
        <end position="485"/>
    </location>
</feature>
<evidence type="ECO:0000256" key="4">
    <source>
        <dbReference type="ARBA" id="ARBA00023136"/>
    </source>
</evidence>
<dbReference type="PANTHER" id="PTHR42718:SF42">
    <property type="entry name" value="EXPORT PROTEIN"/>
    <property type="match status" value="1"/>
</dbReference>
<feature type="transmembrane region" description="Helical" evidence="5">
    <location>
        <begin position="299"/>
        <end position="319"/>
    </location>
</feature>
<accession>A0ABV5IZH9</accession>
<evidence type="ECO:0000256" key="2">
    <source>
        <dbReference type="ARBA" id="ARBA00022692"/>
    </source>
</evidence>
<protein>
    <submittedName>
        <fullName evidence="7">MFS transporter</fullName>
    </submittedName>
</protein>
<feature type="transmembrane region" description="Helical" evidence="5">
    <location>
        <begin position="224"/>
        <end position="247"/>
    </location>
</feature>
<organism evidence="7 8">
    <name type="scientific">Nonomuraea spiralis</name>
    <dbReference type="NCBI Taxonomy" id="46182"/>
    <lineage>
        <taxon>Bacteria</taxon>
        <taxon>Bacillati</taxon>
        <taxon>Actinomycetota</taxon>
        <taxon>Actinomycetes</taxon>
        <taxon>Streptosporangiales</taxon>
        <taxon>Streptosporangiaceae</taxon>
        <taxon>Nonomuraea</taxon>
    </lineage>
</organism>
<keyword evidence="3 5" id="KW-1133">Transmembrane helix</keyword>